<dbReference type="InterPro" id="IPR019734">
    <property type="entry name" value="TPR_rpt"/>
</dbReference>
<reference evidence="3 4" key="1">
    <citation type="submission" date="2024-03" db="EMBL/GenBank/DDBJ databases">
        <title>The Acrasis kona genome and developmental transcriptomes reveal deep origins of eukaryotic multicellular pathways.</title>
        <authorList>
            <person name="Sheikh S."/>
            <person name="Fu C.-J."/>
            <person name="Brown M.W."/>
            <person name="Baldauf S.L."/>
        </authorList>
    </citation>
    <scope>NUCLEOTIDE SEQUENCE [LARGE SCALE GENOMIC DNA]</scope>
    <source>
        <strain evidence="3 4">ATCC MYA-3509</strain>
    </source>
</reference>
<dbReference type="InterPro" id="IPR011990">
    <property type="entry name" value="TPR-like_helical_dom_sf"/>
</dbReference>
<dbReference type="PROSITE" id="PS50005">
    <property type="entry name" value="TPR"/>
    <property type="match status" value="1"/>
</dbReference>
<feature type="compositionally biased region" description="Basic and acidic residues" evidence="2">
    <location>
        <begin position="9"/>
        <end position="19"/>
    </location>
</feature>
<proteinExistence type="predicted"/>
<protein>
    <submittedName>
        <fullName evidence="3">Trafficking protein particle complex subunit 12</fullName>
    </submittedName>
</protein>
<feature type="region of interest" description="Disordered" evidence="2">
    <location>
        <begin position="1"/>
        <end position="26"/>
    </location>
</feature>
<evidence type="ECO:0000313" key="3">
    <source>
        <dbReference type="EMBL" id="KAL0480442.1"/>
    </source>
</evidence>
<dbReference type="SUPFAM" id="SSF48452">
    <property type="entry name" value="TPR-like"/>
    <property type="match status" value="1"/>
</dbReference>
<dbReference type="PANTHER" id="PTHR21581:SF6">
    <property type="entry name" value="TRAFFICKING PROTEIN PARTICLE COMPLEX SUBUNIT 12"/>
    <property type="match status" value="1"/>
</dbReference>
<dbReference type="AlphaFoldDB" id="A0AAW2YVZ7"/>
<keyword evidence="4" id="KW-1185">Reference proteome</keyword>
<dbReference type="Pfam" id="PF13181">
    <property type="entry name" value="TPR_8"/>
    <property type="match status" value="1"/>
</dbReference>
<dbReference type="EMBL" id="JAOPGA020000657">
    <property type="protein sequence ID" value="KAL0480442.1"/>
    <property type="molecule type" value="Genomic_DNA"/>
</dbReference>
<keyword evidence="1" id="KW-0802">TPR repeat</keyword>
<organism evidence="3 4">
    <name type="scientific">Acrasis kona</name>
    <dbReference type="NCBI Taxonomy" id="1008807"/>
    <lineage>
        <taxon>Eukaryota</taxon>
        <taxon>Discoba</taxon>
        <taxon>Heterolobosea</taxon>
        <taxon>Tetramitia</taxon>
        <taxon>Eutetramitia</taxon>
        <taxon>Acrasidae</taxon>
        <taxon>Acrasis</taxon>
    </lineage>
</organism>
<dbReference type="Proteomes" id="UP001431209">
    <property type="component" value="Unassembled WGS sequence"/>
</dbReference>
<gene>
    <name evidence="3" type="ORF">AKO1_011040</name>
</gene>
<name>A0AAW2YVZ7_9EUKA</name>
<dbReference type="Gene3D" id="1.25.40.10">
    <property type="entry name" value="Tetratricopeptide repeat domain"/>
    <property type="match status" value="1"/>
</dbReference>
<feature type="repeat" description="TPR" evidence="1">
    <location>
        <begin position="314"/>
        <end position="347"/>
    </location>
</feature>
<evidence type="ECO:0000313" key="4">
    <source>
        <dbReference type="Proteomes" id="UP001431209"/>
    </source>
</evidence>
<dbReference type="PANTHER" id="PTHR21581">
    <property type="entry name" value="D-ALANYL-D-ALANINE CARBOXYPEPTIDASE"/>
    <property type="match status" value="1"/>
</dbReference>
<sequence>MSDENLDESVSHHPLENRPRRSTAFRPHLGQRDSVQLFLHDKQFPVKTKITLSDVSLDEKGVRILAENQAWKEVLKICEKCLQLGSAPHELLQYRLSQTISLLRLHLHTFAQQNIDSLGDLNNNSVYFYEFYSNLYKQKKGNMVPFSLLLIKAVVPHFCGSDVQDDPNQPSSEDNKQTSGTNIALDRLYKLLQICGSNLKDGGALSNNRHHPPQEPIDEEQEAIWKVRQSRVILFIINCHISSKQYSLAIELLEKFTEKNSNFTETNPEQFIVLISMLGCLYLQCGMLPFAEKCFQRAQSTASAVANPHVNVTCRLRLNAGYLKFSMGRYADAIKDFEAVLQLDPFNVQAANNRGICYLYSKDLISAINSIEEFIRRDPTKTLDETIVYNLSTMYDLESENSAVKKKTIMTMIGRYCGDDFPTSAVKL</sequence>
<accession>A0AAW2YVZ7</accession>
<evidence type="ECO:0000256" key="1">
    <source>
        <dbReference type="PROSITE-ProRule" id="PRU00339"/>
    </source>
</evidence>
<comment type="caution">
    <text evidence="3">The sequence shown here is derived from an EMBL/GenBank/DDBJ whole genome shotgun (WGS) entry which is preliminary data.</text>
</comment>
<evidence type="ECO:0000256" key="2">
    <source>
        <dbReference type="SAM" id="MobiDB-lite"/>
    </source>
</evidence>
<dbReference type="SMART" id="SM00028">
    <property type="entry name" value="TPR"/>
    <property type="match status" value="4"/>
</dbReference>